<accession>A0ABU9IFJ5</accession>
<dbReference type="Pfam" id="PF08922">
    <property type="entry name" value="DUF1905"/>
    <property type="match status" value="1"/>
</dbReference>
<dbReference type="InterPro" id="IPR037079">
    <property type="entry name" value="AF2212/PG0164-like_sf"/>
</dbReference>
<comment type="caution">
    <text evidence="1">The sequence shown here is derived from an EMBL/GenBank/DDBJ whole genome shotgun (WGS) entry which is preliminary data.</text>
</comment>
<dbReference type="RefSeq" id="WP_341673751.1">
    <property type="nucleotide sequence ID" value="NZ_JBBYHV010000002.1"/>
</dbReference>
<dbReference type="Proteomes" id="UP001497045">
    <property type="component" value="Unassembled WGS sequence"/>
</dbReference>
<dbReference type="InterPro" id="IPR015018">
    <property type="entry name" value="DUF1905"/>
</dbReference>
<dbReference type="SUPFAM" id="SSF141694">
    <property type="entry name" value="AF2212/PG0164-like"/>
    <property type="match status" value="1"/>
</dbReference>
<gene>
    <name evidence="1" type="ORF">AAEO60_10960</name>
</gene>
<name>A0ABU9IFJ5_9SPHN</name>
<organism evidence="1 2">
    <name type="scientific">Aurantiacibacter gilvus</name>
    <dbReference type="NCBI Taxonomy" id="3139141"/>
    <lineage>
        <taxon>Bacteria</taxon>
        <taxon>Pseudomonadati</taxon>
        <taxon>Pseudomonadota</taxon>
        <taxon>Alphaproteobacteria</taxon>
        <taxon>Sphingomonadales</taxon>
        <taxon>Erythrobacteraceae</taxon>
        <taxon>Aurantiacibacter</taxon>
    </lineage>
</organism>
<evidence type="ECO:0000313" key="2">
    <source>
        <dbReference type="Proteomes" id="UP001497045"/>
    </source>
</evidence>
<sequence length="107" mass="11396">MSEVTFTAELWRWSSDGSPAGGWYFVTIDGEAGEAVAAHEAMRRMELGRGRGFGSVKVRASIGTSEWATSVFPSKSQGGYLLPIKSAVRKAEGLAEGDEVSALLTLL</sequence>
<dbReference type="EMBL" id="JBBYHV010000002">
    <property type="protein sequence ID" value="MEL1251190.1"/>
    <property type="molecule type" value="Genomic_DNA"/>
</dbReference>
<evidence type="ECO:0000313" key="1">
    <source>
        <dbReference type="EMBL" id="MEL1251190.1"/>
    </source>
</evidence>
<dbReference type="Gene3D" id="2.40.30.100">
    <property type="entry name" value="AF2212/PG0164-like"/>
    <property type="match status" value="1"/>
</dbReference>
<proteinExistence type="predicted"/>
<protein>
    <submittedName>
        <fullName evidence="1">DUF1905 domain-containing protein</fullName>
    </submittedName>
</protein>
<reference evidence="1 2" key="1">
    <citation type="submission" date="2024-04" db="EMBL/GenBank/DDBJ databases">
        <title>Aurantiacibacter sp. DGU6 16S ribosomal RNA gene Genome sequencing and assembly.</title>
        <authorList>
            <person name="Park S."/>
        </authorList>
    </citation>
    <scope>NUCLEOTIDE SEQUENCE [LARGE SCALE GENOMIC DNA]</scope>
    <source>
        <strain evidence="1 2">DGU6</strain>
    </source>
</reference>
<keyword evidence="2" id="KW-1185">Reference proteome</keyword>